<proteinExistence type="predicted"/>
<gene>
    <name evidence="2" type="ORF">F5X71_12630</name>
</gene>
<evidence type="ECO:0000313" key="3">
    <source>
        <dbReference type="Proteomes" id="UP000501705"/>
    </source>
</evidence>
<evidence type="ECO:0000313" key="2">
    <source>
        <dbReference type="EMBL" id="QIS07377.1"/>
    </source>
</evidence>
<keyword evidence="1" id="KW-0472">Membrane</keyword>
<evidence type="ECO:0000256" key="1">
    <source>
        <dbReference type="SAM" id="Phobius"/>
    </source>
</evidence>
<feature type="transmembrane region" description="Helical" evidence="1">
    <location>
        <begin position="12"/>
        <end position="36"/>
    </location>
</feature>
<name>A0A6G9Y2R3_NOCBR</name>
<reference evidence="2 3" key="1">
    <citation type="journal article" date="2019" name="ACS Chem. Biol.">
        <title>Identification and Mobilization of a Cryptic Antibiotic Biosynthesis Gene Locus from a Human-Pathogenic Nocardia Isolate.</title>
        <authorList>
            <person name="Herisse M."/>
            <person name="Ishida K."/>
            <person name="Porter J.L."/>
            <person name="Howden B."/>
            <person name="Hertweck C."/>
            <person name="Stinear T.P."/>
            <person name="Pidot S.J."/>
        </authorList>
    </citation>
    <scope>NUCLEOTIDE SEQUENCE [LARGE SCALE GENOMIC DNA]</scope>
    <source>
        <strain evidence="2 3">AUSMDU00024985</strain>
    </source>
</reference>
<dbReference type="AlphaFoldDB" id="A0A6G9Y2R3"/>
<accession>A0A6G9Y2R3</accession>
<keyword evidence="1" id="KW-0812">Transmembrane</keyword>
<sequence>MRTVLRRLVFGAFVGTVTAIVLLVGMVVLSVAGVLFDPHGYGMFGAILGTAVLTPVGLLLWWLYVVARRH</sequence>
<organism evidence="2 3">
    <name type="scientific">Nocardia brasiliensis</name>
    <dbReference type="NCBI Taxonomy" id="37326"/>
    <lineage>
        <taxon>Bacteria</taxon>
        <taxon>Bacillati</taxon>
        <taxon>Actinomycetota</taxon>
        <taxon>Actinomycetes</taxon>
        <taxon>Mycobacteriales</taxon>
        <taxon>Nocardiaceae</taxon>
        <taxon>Nocardia</taxon>
    </lineage>
</organism>
<feature type="transmembrane region" description="Helical" evidence="1">
    <location>
        <begin position="42"/>
        <end position="67"/>
    </location>
</feature>
<keyword evidence="1" id="KW-1133">Transmembrane helix</keyword>
<dbReference type="Proteomes" id="UP000501705">
    <property type="component" value="Chromosome"/>
</dbReference>
<protein>
    <submittedName>
        <fullName evidence="2">Uncharacterized protein</fullName>
    </submittedName>
</protein>
<dbReference type="EMBL" id="CP046171">
    <property type="protein sequence ID" value="QIS07377.1"/>
    <property type="molecule type" value="Genomic_DNA"/>
</dbReference>